<sequence length="697" mass="76485">MASIPPNLTAMLRSAAGASGKPPQKMDEQSMRLAAESVSTLSQALVVGTEAAGKVNMLSMRREQLERRGGLLQEDIAANEERAEKARKQLLEVKAARAAMGGVLADKQVRLWTAKRLDLLEKELASMRMRSDKADAKCVEMKRTVNLHRESAKAQKSLFGKLRTRLMTERARVVSALQEANDEQEDGEAIHQELEELQALNDKEQSDFKAEMDKLDKDIAALKAGVFQSAEFGKQADGEGPGSGDLTEEEEAQLRQRILTLDAQMKSVEADIRGLYEQTAQLQEIFQLMLRRAGLETLDDLIDMFSGEESNKYEQYGYIQRLNKDLKLHEARLASVITQSEHVRKEIAKSSVVWKDKLKRTKAEHSILNGKIQEQTQLLNFHRHLCNRLTRVAVDAYSASGGDNPAVLGVRDLAASCDAKRSATAGGSGAAAALKLAAESKESSRSKPRTGGDDDESECPEDGHEPFRLTLVSVQQLMGATQSKVDELAMVFSNLLTLQEDRAVIVEAAKRPGSARRGRRSKLAAQGGTKPARAGATLPEVQPEEIDKMIDRFRSGPLGKVAIDGPNTMTRLPDLAPIRGSFHGRPRLGAMMSAPSVEEFDDEEVEEADTDALGMLRPVRRADIAKTTVERSVTQWRPYGSRKPSFAASPIRRASSKPQVLQESPKARLSARRTLRGSTVRPKPRGAARASVVLAVS</sequence>
<organism evidence="3 4">
    <name type="scientific">Cafeteria roenbergensis</name>
    <name type="common">Marine flagellate</name>
    <dbReference type="NCBI Taxonomy" id="33653"/>
    <lineage>
        <taxon>Eukaryota</taxon>
        <taxon>Sar</taxon>
        <taxon>Stramenopiles</taxon>
        <taxon>Bigyra</taxon>
        <taxon>Opalozoa</taxon>
        <taxon>Bicosoecida</taxon>
        <taxon>Cafeteriaceae</taxon>
        <taxon>Cafeteria</taxon>
    </lineage>
</organism>
<feature type="coiled-coil region" evidence="1">
    <location>
        <begin position="76"/>
        <end position="137"/>
    </location>
</feature>
<gene>
    <name evidence="3" type="ORF">FNF29_00927</name>
</gene>
<feature type="region of interest" description="Disordered" evidence="2">
    <location>
        <begin position="512"/>
        <end position="535"/>
    </location>
</feature>
<name>A0A5A8CWM0_CAFRO</name>
<dbReference type="PANTHER" id="PTHR21694:SF18">
    <property type="entry name" value="COILED-COIL DOMAIN-CONTAINING PROTEIN 63"/>
    <property type="match status" value="1"/>
</dbReference>
<feature type="region of interest" description="Disordered" evidence="2">
    <location>
        <begin position="639"/>
        <end position="697"/>
    </location>
</feature>
<evidence type="ECO:0000256" key="1">
    <source>
        <dbReference type="SAM" id="Coils"/>
    </source>
</evidence>
<dbReference type="Proteomes" id="UP000323011">
    <property type="component" value="Unassembled WGS sequence"/>
</dbReference>
<keyword evidence="1" id="KW-0175">Coiled coil</keyword>
<evidence type="ECO:0000313" key="3">
    <source>
        <dbReference type="EMBL" id="KAA0156817.1"/>
    </source>
</evidence>
<dbReference type="AlphaFoldDB" id="A0A5A8CWM0"/>
<feature type="region of interest" description="Disordered" evidence="2">
    <location>
        <begin position="436"/>
        <end position="464"/>
    </location>
</feature>
<reference evidence="3 4" key="1">
    <citation type="submission" date="2019-07" db="EMBL/GenBank/DDBJ databases">
        <title>Genomes of Cafeteria roenbergensis.</title>
        <authorList>
            <person name="Fischer M.G."/>
            <person name="Hackl T."/>
            <person name="Roman M."/>
        </authorList>
    </citation>
    <scope>NUCLEOTIDE SEQUENCE [LARGE SCALE GENOMIC DNA]</scope>
    <source>
        <strain evidence="3 4">BVI</strain>
    </source>
</reference>
<evidence type="ECO:0000313" key="4">
    <source>
        <dbReference type="Proteomes" id="UP000323011"/>
    </source>
</evidence>
<proteinExistence type="predicted"/>
<comment type="caution">
    <text evidence="3">The sequence shown here is derived from an EMBL/GenBank/DDBJ whole genome shotgun (WGS) entry which is preliminary data.</text>
</comment>
<feature type="coiled-coil region" evidence="1">
    <location>
        <begin position="177"/>
        <end position="214"/>
    </location>
</feature>
<keyword evidence="4" id="KW-1185">Reference proteome</keyword>
<accession>A0A5A8CWM0</accession>
<dbReference type="PANTHER" id="PTHR21694">
    <property type="entry name" value="COILED-COIL DOMAIN-CONTAINING PROTEIN 63"/>
    <property type="match status" value="1"/>
</dbReference>
<evidence type="ECO:0000256" key="2">
    <source>
        <dbReference type="SAM" id="MobiDB-lite"/>
    </source>
</evidence>
<dbReference type="EMBL" id="VLTN01000003">
    <property type="protein sequence ID" value="KAA0156817.1"/>
    <property type="molecule type" value="Genomic_DNA"/>
</dbReference>
<protein>
    <submittedName>
        <fullName evidence="3">Uncharacterized protein</fullName>
    </submittedName>
</protein>
<feature type="compositionally biased region" description="Basic residues" evidence="2">
    <location>
        <begin position="513"/>
        <end position="522"/>
    </location>
</feature>
<dbReference type="InterPro" id="IPR051876">
    <property type="entry name" value="ODA-DC/CCD"/>
</dbReference>